<dbReference type="CDD" id="cd00834">
    <property type="entry name" value="KAS_I_II"/>
    <property type="match status" value="1"/>
</dbReference>
<protein>
    <submittedName>
        <fullName evidence="5">Beta-ketoacyl-ACP synthase</fullName>
    </submittedName>
</protein>
<dbReference type="InterPro" id="IPR018201">
    <property type="entry name" value="Ketoacyl_synth_AS"/>
</dbReference>
<dbReference type="PROSITE" id="PS52004">
    <property type="entry name" value="KS3_2"/>
    <property type="match status" value="1"/>
</dbReference>
<dbReference type="Proteomes" id="UP000823632">
    <property type="component" value="Unassembled WGS sequence"/>
</dbReference>
<gene>
    <name evidence="5" type="ORF">IAC76_01425</name>
</gene>
<dbReference type="PANTHER" id="PTHR11712">
    <property type="entry name" value="POLYKETIDE SYNTHASE-RELATED"/>
    <property type="match status" value="1"/>
</dbReference>
<evidence type="ECO:0000256" key="2">
    <source>
        <dbReference type="ARBA" id="ARBA00022679"/>
    </source>
</evidence>
<evidence type="ECO:0000313" key="6">
    <source>
        <dbReference type="Proteomes" id="UP000823632"/>
    </source>
</evidence>
<dbReference type="SMART" id="SM00825">
    <property type="entry name" value="PKS_KS"/>
    <property type="match status" value="1"/>
</dbReference>
<dbReference type="InterPro" id="IPR000794">
    <property type="entry name" value="Beta-ketoacyl_synthase"/>
</dbReference>
<sequence>MGRRVVVTGMALASPLGCSREKAFQKLLEMKNCVKYLPELEKFQRLNSKLAAPVTDFEIPEHYNRKVLRTMGRISIMSVATAEEALKDAGLLGDEIITNGETGVSYGSSTGSLDSVLEFYSMMRDFEVKGVNSGSYVKMMSQTASVNISLYFKTTGRLIPTSSACTSGSMGIGYAYEAIKDGYQTVMIAGGAEEYHPTHIAVFDTLYATSLQNATPELTPKPFDRERDGLVIGEGAGTLILEEYEHAKKRGAKIYAEVLGFGTSTDGTHITNPNSETMKNALELALKDASLSADKIGYVNAHGTATIQGDIAESNATYNVFKRAVPVSTIKSYTGHTLGACGAIEAILSIDMARKSWFCPTINLENVDENCGKLDYIMKQGRELKTSLIMSNNFAFGGINTSLIFNTKV</sequence>
<reference evidence="5" key="1">
    <citation type="submission" date="2020-10" db="EMBL/GenBank/DDBJ databases">
        <authorList>
            <person name="Gilroy R."/>
        </authorList>
    </citation>
    <scope>NUCLEOTIDE SEQUENCE</scope>
    <source>
        <strain evidence="5">10192</strain>
    </source>
</reference>
<keyword evidence="2 3" id="KW-0808">Transferase</keyword>
<evidence type="ECO:0000256" key="1">
    <source>
        <dbReference type="ARBA" id="ARBA00008467"/>
    </source>
</evidence>
<comment type="similarity">
    <text evidence="1 3">Belongs to the thiolase-like superfamily. Beta-ketoacyl-ACP synthases family.</text>
</comment>
<dbReference type="EMBL" id="JADIND010000032">
    <property type="protein sequence ID" value="MBO8430025.1"/>
    <property type="molecule type" value="Genomic_DNA"/>
</dbReference>
<dbReference type="NCBIfam" id="NF006587">
    <property type="entry name" value="PRK09116.1"/>
    <property type="match status" value="1"/>
</dbReference>
<dbReference type="GO" id="GO:0004315">
    <property type="term" value="F:3-oxoacyl-[acyl-carrier-protein] synthase activity"/>
    <property type="evidence" value="ECO:0007669"/>
    <property type="project" value="InterPro"/>
</dbReference>
<dbReference type="AlphaFoldDB" id="A0A9D9GWU7"/>
<name>A0A9D9GWU7_9BACT</name>
<accession>A0A9D9GWU7</accession>
<organism evidence="5 6">
    <name type="scientific">Candidatus Scatousia excrementipullorum</name>
    <dbReference type="NCBI Taxonomy" id="2840936"/>
    <lineage>
        <taxon>Bacteria</taxon>
        <taxon>Candidatus Scatousia</taxon>
    </lineage>
</organism>
<dbReference type="Pfam" id="PF02801">
    <property type="entry name" value="Ketoacyl-synt_C"/>
    <property type="match status" value="1"/>
</dbReference>
<dbReference type="SUPFAM" id="SSF53901">
    <property type="entry name" value="Thiolase-like"/>
    <property type="match status" value="2"/>
</dbReference>
<feature type="domain" description="Ketosynthase family 3 (KS3)" evidence="4">
    <location>
        <begin position="2"/>
        <end position="407"/>
    </location>
</feature>
<dbReference type="InterPro" id="IPR014031">
    <property type="entry name" value="Ketoacyl_synth_C"/>
</dbReference>
<proteinExistence type="inferred from homology"/>
<dbReference type="PANTHER" id="PTHR11712:SF325">
    <property type="entry name" value="3-OXOACYL-(ACYL-CARRIER-PROTEIN) SYNTHASE II FABF"/>
    <property type="match status" value="1"/>
</dbReference>
<comment type="caution">
    <text evidence="5">The sequence shown here is derived from an EMBL/GenBank/DDBJ whole genome shotgun (WGS) entry which is preliminary data.</text>
</comment>
<dbReference type="InterPro" id="IPR016039">
    <property type="entry name" value="Thiolase-like"/>
</dbReference>
<dbReference type="Pfam" id="PF00109">
    <property type="entry name" value="ketoacyl-synt"/>
    <property type="match status" value="1"/>
</dbReference>
<evidence type="ECO:0000259" key="4">
    <source>
        <dbReference type="PROSITE" id="PS52004"/>
    </source>
</evidence>
<evidence type="ECO:0000256" key="3">
    <source>
        <dbReference type="RuleBase" id="RU003694"/>
    </source>
</evidence>
<dbReference type="PROSITE" id="PS00606">
    <property type="entry name" value="KS3_1"/>
    <property type="match status" value="1"/>
</dbReference>
<reference evidence="5" key="2">
    <citation type="journal article" date="2021" name="PeerJ">
        <title>Extensive microbial diversity within the chicken gut microbiome revealed by metagenomics and culture.</title>
        <authorList>
            <person name="Gilroy R."/>
            <person name="Ravi A."/>
            <person name="Getino M."/>
            <person name="Pursley I."/>
            <person name="Horton D.L."/>
            <person name="Alikhan N.F."/>
            <person name="Baker D."/>
            <person name="Gharbi K."/>
            <person name="Hall N."/>
            <person name="Watson M."/>
            <person name="Adriaenssens E.M."/>
            <person name="Foster-Nyarko E."/>
            <person name="Jarju S."/>
            <person name="Secka A."/>
            <person name="Antonio M."/>
            <person name="Oren A."/>
            <person name="Chaudhuri R.R."/>
            <person name="La Ragione R."/>
            <person name="Hildebrand F."/>
            <person name="Pallen M.J."/>
        </authorList>
    </citation>
    <scope>NUCLEOTIDE SEQUENCE</scope>
    <source>
        <strain evidence="5">10192</strain>
    </source>
</reference>
<dbReference type="InterPro" id="IPR020841">
    <property type="entry name" value="PKS_Beta-ketoAc_synthase_dom"/>
</dbReference>
<dbReference type="GO" id="GO:0006633">
    <property type="term" value="P:fatty acid biosynthetic process"/>
    <property type="evidence" value="ECO:0007669"/>
    <property type="project" value="InterPro"/>
</dbReference>
<dbReference type="GO" id="GO:0005829">
    <property type="term" value="C:cytosol"/>
    <property type="evidence" value="ECO:0007669"/>
    <property type="project" value="TreeGrafter"/>
</dbReference>
<dbReference type="Gene3D" id="3.40.47.10">
    <property type="match status" value="1"/>
</dbReference>
<dbReference type="InterPro" id="IPR014030">
    <property type="entry name" value="Ketoacyl_synth_N"/>
</dbReference>
<evidence type="ECO:0000313" key="5">
    <source>
        <dbReference type="EMBL" id="MBO8430025.1"/>
    </source>
</evidence>